<sequence>MWLGPLAAGGPIVSSAQWITTLIPDERTGRYGQSDGPDEPDGGDTMADQRRRLRSSTVVLGGMGVIAAALTSCGSDPDRRCVDRDSYDYANGYKIVSDKNCKSGSSTSGKSRKSSGAGKRSGTDAAWYYDADVDGRYADYGTFSRSDAVDRDGFGCSGSGSGGG</sequence>
<feature type="region of interest" description="Disordered" evidence="1">
    <location>
        <begin position="98"/>
        <end position="122"/>
    </location>
</feature>
<evidence type="ECO:0000313" key="3">
    <source>
        <dbReference type="Proteomes" id="UP000637788"/>
    </source>
</evidence>
<comment type="caution">
    <text evidence="2">The sequence shown here is derived from an EMBL/GenBank/DDBJ whole genome shotgun (WGS) entry which is preliminary data.</text>
</comment>
<gene>
    <name evidence="2" type="ORF">GCM10010094_30600</name>
</gene>
<dbReference type="Proteomes" id="UP000637788">
    <property type="component" value="Unassembled WGS sequence"/>
</dbReference>
<evidence type="ECO:0000256" key="1">
    <source>
        <dbReference type="SAM" id="MobiDB-lite"/>
    </source>
</evidence>
<feature type="region of interest" description="Disordered" evidence="1">
    <location>
        <begin position="25"/>
        <end position="48"/>
    </location>
</feature>
<name>A0A917VDN4_9ACTN</name>
<reference evidence="2" key="2">
    <citation type="submission" date="2020-09" db="EMBL/GenBank/DDBJ databases">
        <authorList>
            <person name="Sun Q."/>
            <person name="Ohkuma M."/>
        </authorList>
    </citation>
    <scope>NUCLEOTIDE SEQUENCE</scope>
    <source>
        <strain evidence="2">JCM 3035</strain>
    </source>
</reference>
<dbReference type="EMBL" id="BMPQ01000006">
    <property type="protein sequence ID" value="GGK67432.1"/>
    <property type="molecule type" value="Genomic_DNA"/>
</dbReference>
<reference evidence="2" key="1">
    <citation type="journal article" date="2014" name="Int. J. Syst. Evol. Microbiol.">
        <title>Complete genome sequence of Corynebacterium casei LMG S-19264T (=DSM 44701T), isolated from a smear-ripened cheese.</title>
        <authorList>
            <consortium name="US DOE Joint Genome Institute (JGI-PGF)"/>
            <person name="Walter F."/>
            <person name="Albersmeier A."/>
            <person name="Kalinowski J."/>
            <person name="Ruckert C."/>
        </authorList>
    </citation>
    <scope>NUCLEOTIDE SEQUENCE</scope>
    <source>
        <strain evidence="2">JCM 3035</strain>
    </source>
</reference>
<accession>A0A917VDN4</accession>
<feature type="compositionally biased region" description="Low complexity" evidence="1">
    <location>
        <begin position="102"/>
        <end position="120"/>
    </location>
</feature>
<evidence type="ECO:0000313" key="2">
    <source>
        <dbReference type="EMBL" id="GGK67432.1"/>
    </source>
</evidence>
<protein>
    <submittedName>
        <fullName evidence="2">Uncharacterized protein</fullName>
    </submittedName>
</protein>
<proteinExistence type="predicted"/>
<dbReference type="AlphaFoldDB" id="A0A917VDN4"/>
<keyword evidence="3" id="KW-1185">Reference proteome</keyword>
<organism evidence="2 3">
    <name type="scientific">Streptomyces flaveus</name>
    <dbReference type="NCBI Taxonomy" id="66370"/>
    <lineage>
        <taxon>Bacteria</taxon>
        <taxon>Bacillati</taxon>
        <taxon>Actinomycetota</taxon>
        <taxon>Actinomycetes</taxon>
        <taxon>Kitasatosporales</taxon>
        <taxon>Streptomycetaceae</taxon>
        <taxon>Streptomyces</taxon>
        <taxon>Streptomyces aurantiacus group</taxon>
    </lineage>
</organism>